<proteinExistence type="predicted"/>
<dbReference type="Proteomes" id="UP000762676">
    <property type="component" value="Unassembled WGS sequence"/>
</dbReference>
<evidence type="ECO:0000313" key="2">
    <source>
        <dbReference type="Proteomes" id="UP000762676"/>
    </source>
</evidence>
<name>A0AAV4G4Y5_9GAST</name>
<evidence type="ECO:0008006" key="3">
    <source>
        <dbReference type="Google" id="ProtNLM"/>
    </source>
</evidence>
<protein>
    <recommendedName>
        <fullName evidence="3">Portal protein</fullName>
    </recommendedName>
</protein>
<keyword evidence="2" id="KW-1185">Reference proteome</keyword>
<comment type="caution">
    <text evidence="1">The sequence shown here is derived from an EMBL/GenBank/DDBJ whole genome shotgun (WGS) entry which is preliminary data.</text>
</comment>
<organism evidence="1 2">
    <name type="scientific">Elysia marginata</name>
    <dbReference type="NCBI Taxonomy" id="1093978"/>
    <lineage>
        <taxon>Eukaryota</taxon>
        <taxon>Metazoa</taxon>
        <taxon>Spiralia</taxon>
        <taxon>Lophotrochozoa</taxon>
        <taxon>Mollusca</taxon>
        <taxon>Gastropoda</taxon>
        <taxon>Heterobranchia</taxon>
        <taxon>Euthyneura</taxon>
        <taxon>Panpulmonata</taxon>
        <taxon>Sacoglossa</taxon>
        <taxon>Placobranchoidea</taxon>
        <taxon>Plakobranchidae</taxon>
        <taxon>Elysia</taxon>
    </lineage>
</organism>
<accession>A0AAV4G4Y5</accession>
<evidence type="ECO:0000313" key="1">
    <source>
        <dbReference type="EMBL" id="GFR80623.1"/>
    </source>
</evidence>
<sequence>MPSKFVGAKLIELYNRLIKYDKSLGVYKNGEDNNYPSRVERIINNSATAKPSINLFRKYIVGKGFGNSLNDFVVNKDQTTLRRFLFNVAHSYAYQNGVFIHVDYNLNYNITGLKVLPYKHCLIGKKDDKNWSGKILVYDNWQGESGKIDRNKINEVDAYNPNPKVIQSQIKKAGGIKNYKGQIFFYNPEDTIYPLSHIDNVLNDADSEFRVSQYKNTSLLKGFFGKKMVITPPIVESELRKPDDQLSEGEVAEKRIKERALESFRNELRSFVGADNVDGIFHFELDYDAEGIDKAIKFVDIDTNIDDKLFAHTERSVSQNIAKSIGVPSILIDNSDNSIFGNSGALLDAARSFFQEQRMEDIENLTRSIFNPLFAKFQDFPMPEGGLKIIPLFQKTNETNHES</sequence>
<dbReference type="AlphaFoldDB" id="A0AAV4G4Y5"/>
<gene>
    <name evidence="1" type="ORF">ElyMa_002319500</name>
</gene>
<reference evidence="1 2" key="1">
    <citation type="journal article" date="2021" name="Elife">
        <title>Chloroplast acquisition without the gene transfer in kleptoplastic sea slugs, Plakobranchus ocellatus.</title>
        <authorList>
            <person name="Maeda T."/>
            <person name="Takahashi S."/>
            <person name="Yoshida T."/>
            <person name="Shimamura S."/>
            <person name="Takaki Y."/>
            <person name="Nagai Y."/>
            <person name="Toyoda A."/>
            <person name="Suzuki Y."/>
            <person name="Arimoto A."/>
            <person name="Ishii H."/>
            <person name="Satoh N."/>
            <person name="Nishiyama T."/>
            <person name="Hasebe M."/>
            <person name="Maruyama T."/>
            <person name="Minagawa J."/>
            <person name="Obokata J."/>
            <person name="Shigenobu S."/>
        </authorList>
    </citation>
    <scope>NUCLEOTIDE SEQUENCE [LARGE SCALE GENOMIC DNA]</scope>
</reference>
<dbReference type="EMBL" id="BMAT01004790">
    <property type="protein sequence ID" value="GFR80623.1"/>
    <property type="molecule type" value="Genomic_DNA"/>
</dbReference>